<feature type="transmembrane region" description="Helical" evidence="1">
    <location>
        <begin position="13"/>
        <end position="33"/>
    </location>
</feature>
<dbReference type="EMBL" id="FNHS01000005">
    <property type="protein sequence ID" value="SDN04538.1"/>
    <property type="molecule type" value="Genomic_DNA"/>
</dbReference>
<evidence type="ECO:0000313" key="2">
    <source>
        <dbReference type="EMBL" id="SDN04538.1"/>
    </source>
</evidence>
<dbReference type="AlphaFoldDB" id="A0A1G9Y655"/>
<organism evidence="2 3">
    <name type="scientific">Methylobacterium phyllostachyos</name>
    <dbReference type="NCBI Taxonomy" id="582672"/>
    <lineage>
        <taxon>Bacteria</taxon>
        <taxon>Pseudomonadati</taxon>
        <taxon>Pseudomonadota</taxon>
        <taxon>Alphaproteobacteria</taxon>
        <taxon>Hyphomicrobiales</taxon>
        <taxon>Methylobacteriaceae</taxon>
        <taxon>Methylobacterium</taxon>
    </lineage>
</organism>
<sequence length="34" mass="3683">MLKRLVLTGMVEFMAFGMLFAAVGAWAIALAPVR</sequence>
<proteinExistence type="predicted"/>
<reference evidence="3" key="1">
    <citation type="submission" date="2016-10" db="EMBL/GenBank/DDBJ databases">
        <authorList>
            <person name="Varghese N."/>
            <person name="Submissions S."/>
        </authorList>
    </citation>
    <scope>NUCLEOTIDE SEQUENCE [LARGE SCALE GENOMIC DNA]</scope>
    <source>
        <strain evidence="3">BL47</strain>
    </source>
</reference>
<protein>
    <submittedName>
        <fullName evidence="2">Uncharacterized protein</fullName>
    </submittedName>
</protein>
<keyword evidence="1" id="KW-0812">Transmembrane</keyword>
<keyword evidence="1" id="KW-0472">Membrane</keyword>
<name>A0A1G9Y655_9HYPH</name>
<evidence type="ECO:0000313" key="3">
    <source>
        <dbReference type="Proteomes" id="UP000198704"/>
    </source>
</evidence>
<dbReference type="Proteomes" id="UP000198704">
    <property type="component" value="Unassembled WGS sequence"/>
</dbReference>
<accession>A0A1G9Y655</accession>
<keyword evidence="1" id="KW-1133">Transmembrane helix</keyword>
<evidence type="ECO:0000256" key="1">
    <source>
        <dbReference type="SAM" id="Phobius"/>
    </source>
</evidence>
<gene>
    <name evidence="2" type="ORF">SAMN05216360_105186</name>
</gene>
<dbReference type="STRING" id="582672.SAMN05216360_105186"/>
<keyword evidence="3" id="KW-1185">Reference proteome</keyword>